<accession>A0A2A6D2W9</accession>
<name>A0A2A6D2W9_PRIPA</name>
<reference evidence="1" key="2">
    <citation type="submission" date="2022-06" db="UniProtKB">
        <authorList>
            <consortium name="EnsemblMetazoa"/>
        </authorList>
    </citation>
    <scope>IDENTIFICATION</scope>
    <source>
        <strain evidence="1">PS312</strain>
    </source>
</reference>
<accession>A0A8R1Z038</accession>
<organism evidence="1 2">
    <name type="scientific">Pristionchus pacificus</name>
    <name type="common">Parasitic nematode worm</name>
    <dbReference type="NCBI Taxonomy" id="54126"/>
    <lineage>
        <taxon>Eukaryota</taxon>
        <taxon>Metazoa</taxon>
        <taxon>Ecdysozoa</taxon>
        <taxon>Nematoda</taxon>
        <taxon>Chromadorea</taxon>
        <taxon>Rhabditida</taxon>
        <taxon>Rhabditina</taxon>
        <taxon>Diplogasteromorpha</taxon>
        <taxon>Diplogasteroidea</taxon>
        <taxon>Neodiplogasteridae</taxon>
        <taxon>Pristionchus</taxon>
    </lineage>
</organism>
<sequence>MKGRGTKGYRNPMHDEGLRNKEIEVFPRPSTITISDVVMEEAPVVSLSSGSMANSNTTFSDQYPTWICHSSFHSSDKSSENLRYHDHNIDQTTPSAIDKVSAWLDTNVRSA</sequence>
<keyword evidence="2" id="KW-1185">Reference proteome</keyword>
<protein>
    <submittedName>
        <fullName evidence="1">Uncharacterized protein</fullName>
    </submittedName>
</protein>
<evidence type="ECO:0000313" key="2">
    <source>
        <dbReference type="Proteomes" id="UP000005239"/>
    </source>
</evidence>
<evidence type="ECO:0000313" key="1">
    <source>
        <dbReference type="EnsemblMetazoa" id="PPA42283.1"/>
    </source>
</evidence>
<reference evidence="2" key="1">
    <citation type="journal article" date="2008" name="Nat. Genet.">
        <title>The Pristionchus pacificus genome provides a unique perspective on nematode lifestyle and parasitism.</title>
        <authorList>
            <person name="Dieterich C."/>
            <person name="Clifton S.W."/>
            <person name="Schuster L.N."/>
            <person name="Chinwalla A."/>
            <person name="Delehaunty K."/>
            <person name="Dinkelacker I."/>
            <person name="Fulton L."/>
            <person name="Fulton R."/>
            <person name="Godfrey J."/>
            <person name="Minx P."/>
            <person name="Mitreva M."/>
            <person name="Roeseler W."/>
            <person name="Tian H."/>
            <person name="Witte H."/>
            <person name="Yang S.P."/>
            <person name="Wilson R.K."/>
            <person name="Sommer R.J."/>
        </authorList>
    </citation>
    <scope>NUCLEOTIDE SEQUENCE [LARGE SCALE GENOMIC DNA]</scope>
    <source>
        <strain evidence="2">PS312</strain>
    </source>
</reference>
<dbReference type="Proteomes" id="UP000005239">
    <property type="component" value="Unassembled WGS sequence"/>
</dbReference>
<proteinExistence type="predicted"/>
<dbReference type="AlphaFoldDB" id="A0A2A6D2W9"/>
<dbReference type="EnsemblMetazoa" id="PPA42283.1">
    <property type="protein sequence ID" value="PPA42283.1"/>
    <property type="gene ID" value="WBGene00280652"/>
</dbReference>
<gene>
    <name evidence="1" type="primary">WBGene00280652</name>
</gene>